<sequence>MVATTIALVFFVALAVLSFEQVESGRVYYGNPLAKRFDLDLASEPQGGGKRRRLIGNDLPLHSYLRQRYLLPHLPWIRERKAFVSKEIRQSDQDRFNLY</sequence>
<evidence type="ECO:0000256" key="1">
    <source>
        <dbReference type="SAM" id="SignalP"/>
    </source>
</evidence>
<keyword evidence="1" id="KW-0732">Signal</keyword>
<dbReference type="WBParaSite" id="PSAMB.scaffold3272size18975.g20885.t1">
    <property type="protein sequence ID" value="PSAMB.scaffold3272size18975.g20885.t1"/>
    <property type="gene ID" value="PSAMB.scaffold3272size18975.g20885"/>
</dbReference>
<evidence type="ECO:0000313" key="2">
    <source>
        <dbReference type="Proteomes" id="UP000887566"/>
    </source>
</evidence>
<protein>
    <submittedName>
        <fullName evidence="3">Uncharacterized protein</fullName>
    </submittedName>
</protein>
<name>A0A914W626_9BILA</name>
<keyword evidence="2" id="KW-1185">Reference proteome</keyword>
<accession>A0A914W626</accession>
<organism evidence="2 3">
    <name type="scientific">Plectus sambesii</name>
    <dbReference type="NCBI Taxonomy" id="2011161"/>
    <lineage>
        <taxon>Eukaryota</taxon>
        <taxon>Metazoa</taxon>
        <taxon>Ecdysozoa</taxon>
        <taxon>Nematoda</taxon>
        <taxon>Chromadorea</taxon>
        <taxon>Plectida</taxon>
        <taxon>Plectina</taxon>
        <taxon>Plectoidea</taxon>
        <taxon>Plectidae</taxon>
        <taxon>Plectus</taxon>
    </lineage>
</organism>
<feature type="signal peptide" evidence="1">
    <location>
        <begin position="1"/>
        <end position="24"/>
    </location>
</feature>
<dbReference type="Proteomes" id="UP000887566">
    <property type="component" value="Unplaced"/>
</dbReference>
<reference evidence="3" key="1">
    <citation type="submission" date="2022-11" db="UniProtKB">
        <authorList>
            <consortium name="WormBaseParasite"/>
        </authorList>
    </citation>
    <scope>IDENTIFICATION</scope>
</reference>
<proteinExistence type="predicted"/>
<feature type="chain" id="PRO_5037434626" evidence="1">
    <location>
        <begin position="25"/>
        <end position="99"/>
    </location>
</feature>
<evidence type="ECO:0000313" key="3">
    <source>
        <dbReference type="WBParaSite" id="PSAMB.scaffold3272size18975.g20885.t1"/>
    </source>
</evidence>
<dbReference type="AlphaFoldDB" id="A0A914W626"/>